<dbReference type="SUPFAM" id="SSF103481">
    <property type="entry name" value="Multidrug resistance efflux transporter EmrE"/>
    <property type="match status" value="1"/>
</dbReference>
<dbReference type="Pfam" id="PF00893">
    <property type="entry name" value="Multi_Drug_Res"/>
    <property type="match status" value="1"/>
</dbReference>
<dbReference type="OrthoDB" id="21828at2"/>
<gene>
    <name evidence="9" type="ORF">I532_17993</name>
</gene>
<keyword evidence="5 8" id="KW-1133">Transmembrane helix</keyword>
<dbReference type="Proteomes" id="UP000012081">
    <property type="component" value="Unassembled WGS sequence"/>
</dbReference>
<keyword evidence="6 8" id="KW-0472">Membrane</keyword>
<comment type="similarity">
    <text evidence="7">Belongs to the drug/metabolite transporter (DMT) superfamily. Small multidrug resistance (SMR) (TC 2.A.7.1) family.</text>
</comment>
<dbReference type="GO" id="GO:0005886">
    <property type="term" value="C:plasma membrane"/>
    <property type="evidence" value="ECO:0007669"/>
    <property type="project" value="UniProtKB-SubCell"/>
</dbReference>
<evidence type="ECO:0000256" key="2">
    <source>
        <dbReference type="ARBA" id="ARBA00022448"/>
    </source>
</evidence>
<keyword evidence="2" id="KW-0813">Transport</keyword>
<reference evidence="9 10" key="1">
    <citation type="submission" date="2013-03" db="EMBL/GenBank/DDBJ databases">
        <title>Assembly of a new bacterial strain Brevibacillus borstelensis AK1.</title>
        <authorList>
            <person name="Rajan I."/>
            <person name="PoliReddy D."/>
            <person name="Sugumar T."/>
            <person name="Rathinam K."/>
            <person name="Alqarawi S."/>
            <person name="Khalil A.B."/>
            <person name="Sivakumar N."/>
        </authorList>
    </citation>
    <scope>NUCLEOTIDE SEQUENCE [LARGE SCALE GENOMIC DNA]</scope>
    <source>
        <strain evidence="9 10">AK1</strain>
    </source>
</reference>
<keyword evidence="3" id="KW-1003">Cell membrane</keyword>
<evidence type="ECO:0000256" key="7">
    <source>
        <dbReference type="RuleBase" id="RU003942"/>
    </source>
</evidence>
<feature type="transmembrane region" description="Helical" evidence="8">
    <location>
        <begin position="87"/>
        <end position="104"/>
    </location>
</feature>
<feature type="transmembrane region" description="Helical" evidence="8">
    <location>
        <begin position="32"/>
        <end position="54"/>
    </location>
</feature>
<proteinExistence type="inferred from homology"/>
<evidence type="ECO:0000256" key="3">
    <source>
        <dbReference type="ARBA" id="ARBA00022475"/>
    </source>
</evidence>
<protein>
    <recommendedName>
        <fullName evidence="11">Small multidrug resistance protein</fullName>
    </recommendedName>
</protein>
<evidence type="ECO:0000256" key="6">
    <source>
        <dbReference type="ARBA" id="ARBA00023136"/>
    </source>
</evidence>
<dbReference type="InterPro" id="IPR045324">
    <property type="entry name" value="Small_multidrug_res"/>
</dbReference>
<keyword evidence="10" id="KW-1185">Reference proteome</keyword>
<dbReference type="RefSeq" id="WP_003389936.1">
    <property type="nucleotide sequence ID" value="NZ_APBN01000008.1"/>
</dbReference>
<evidence type="ECO:0000256" key="4">
    <source>
        <dbReference type="ARBA" id="ARBA00022692"/>
    </source>
</evidence>
<evidence type="ECO:0000256" key="1">
    <source>
        <dbReference type="ARBA" id="ARBA00004651"/>
    </source>
</evidence>
<evidence type="ECO:0000313" key="9">
    <source>
        <dbReference type="EMBL" id="EMT51470.1"/>
    </source>
</evidence>
<accession>M8E7N9</accession>
<comment type="caution">
    <text evidence="9">The sequence shown here is derived from an EMBL/GenBank/DDBJ whole genome shotgun (WGS) entry which is preliminary data.</text>
</comment>
<sequence>MLFYIQVEGASLADIAAEVGIKKLSIYNHFKGLFAVAGGIIFSFICLTFSMRSLPMGTAYAIWTGIGTVGGALVGMLFFGESKEWRRILFMAMVLAAAIGLKLIS</sequence>
<organism evidence="9 10">
    <name type="scientific">Brevibacillus borstelensis AK1</name>
    <dbReference type="NCBI Taxonomy" id="1300222"/>
    <lineage>
        <taxon>Bacteria</taxon>
        <taxon>Bacillati</taxon>
        <taxon>Bacillota</taxon>
        <taxon>Bacilli</taxon>
        <taxon>Bacillales</taxon>
        <taxon>Paenibacillaceae</taxon>
        <taxon>Brevibacillus</taxon>
    </lineage>
</organism>
<evidence type="ECO:0000256" key="5">
    <source>
        <dbReference type="ARBA" id="ARBA00022989"/>
    </source>
</evidence>
<keyword evidence="4 7" id="KW-0812">Transmembrane</keyword>
<dbReference type="InterPro" id="IPR000390">
    <property type="entry name" value="Small_drug/metabolite_transptr"/>
</dbReference>
<dbReference type="PANTHER" id="PTHR30561:SF0">
    <property type="entry name" value="GUANIDINIUM EXPORTER"/>
    <property type="match status" value="1"/>
</dbReference>
<dbReference type="PANTHER" id="PTHR30561">
    <property type="entry name" value="SMR FAMILY PROTON-DEPENDENT DRUG EFFLUX TRANSPORTER SUGE"/>
    <property type="match status" value="1"/>
</dbReference>
<dbReference type="Gene3D" id="1.10.3730.20">
    <property type="match status" value="1"/>
</dbReference>
<evidence type="ECO:0000256" key="8">
    <source>
        <dbReference type="SAM" id="Phobius"/>
    </source>
</evidence>
<name>M8E7N9_9BACL</name>
<dbReference type="AlphaFoldDB" id="M8E7N9"/>
<dbReference type="EMBL" id="APBN01000008">
    <property type="protein sequence ID" value="EMT51470.1"/>
    <property type="molecule type" value="Genomic_DNA"/>
</dbReference>
<dbReference type="STRING" id="1300222.I532_17993"/>
<evidence type="ECO:0000313" key="10">
    <source>
        <dbReference type="Proteomes" id="UP000012081"/>
    </source>
</evidence>
<dbReference type="InterPro" id="IPR037185">
    <property type="entry name" value="EmrE-like"/>
</dbReference>
<comment type="subcellular location">
    <subcellularLocation>
        <location evidence="1 7">Cell membrane</location>
        <topology evidence="1 7">Multi-pass membrane protein</topology>
    </subcellularLocation>
</comment>
<feature type="transmembrane region" description="Helical" evidence="8">
    <location>
        <begin position="60"/>
        <end position="80"/>
    </location>
</feature>
<dbReference type="PATRIC" id="fig|1300222.3.peg.3774"/>
<dbReference type="GO" id="GO:0022857">
    <property type="term" value="F:transmembrane transporter activity"/>
    <property type="evidence" value="ECO:0007669"/>
    <property type="project" value="InterPro"/>
</dbReference>
<evidence type="ECO:0008006" key="11">
    <source>
        <dbReference type="Google" id="ProtNLM"/>
    </source>
</evidence>